<dbReference type="Pfam" id="PF20157">
    <property type="entry name" value="Maf_flag10_N"/>
    <property type="match status" value="1"/>
</dbReference>
<dbReference type="PANTHER" id="PTHR41786:SF1">
    <property type="entry name" value="6-HYDROXYMETHYLPTERIN DIPHOSPHOKINASE MPTE-LIKE DOMAIN-CONTAINING PROTEIN"/>
    <property type="match status" value="1"/>
</dbReference>
<comment type="caution">
    <text evidence="3">The sequence shown here is derived from an EMBL/GenBank/DDBJ whole genome shotgun (WGS) entry which is preliminary data.</text>
</comment>
<proteinExistence type="predicted"/>
<dbReference type="InterPro" id="IPR045376">
    <property type="entry name" value="Maf_N"/>
</dbReference>
<name>A0ABS6G2F9_9FIRM</name>
<feature type="domain" description="Glycosyltransferase Maf N-terminal" evidence="2">
    <location>
        <begin position="19"/>
        <end position="117"/>
    </location>
</feature>
<evidence type="ECO:0000313" key="4">
    <source>
        <dbReference type="Proteomes" id="UP000779508"/>
    </source>
</evidence>
<evidence type="ECO:0000259" key="1">
    <source>
        <dbReference type="Pfam" id="PF01973"/>
    </source>
</evidence>
<gene>
    <name evidence="3" type="ORF">KQI88_09535</name>
</gene>
<keyword evidence="4" id="KW-1185">Reference proteome</keyword>
<dbReference type="Proteomes" id="UP000779508">
    <property type="component" value="Unassembled WGS sequence"/>
</dbReference>
<dbReference type="EMBL" id="JAHLQK010000003">
    <property type="protein sequence ID" value="MBU5676660.1"/>
    <property type="molecule type" value="Genomic_DNA"/>
</dbReference>
<sequence length="627" mass="73689">MLMIDNINILKRVYLNTWKRIKSLEDSINKDLIKLEETRKGQNTLFCEKEGRKTYIHSKYDPVREAEAIIQEYKDIKDDATIIFYGTGLGYHIDIFLEKYPNINYYIYEPVPELLYQYLNNKSLEGLKGKNLKDIVLGTDIQDTVIFLNNIIDKNRKDIILVEFPVHKQMFPKEYENFLDLFKTIVKDKRAIIHTDYAFQERWIINSMKNFKYVLSTPNILIEKKGEFKNKPAILVAAGPSLNEEIENIRYIKENGLAYIFSVGSAINTLMYNNIYPDAATTYDPTERNQIVFEKVNEMKIRDIPMIFGTSVGYETLENYLGNKYHMITSQDTIANYYLKTKENQSINIVQDAPSIAVVTFQLLSDLGFNPIILVGQNLGYIGKEKHSEGVHYSKQLTEEEIEKGIWVKDVYGNEILADDGFNRMRQHMEFYIGKLLNTRVINTTKGGAHIEGAEFIELETVMKNDLTEKIVEDNWLNGDKTSYDEKYLDFKLRKMDIEYDKALKTNKNYKNILNKIDRSINNRNFSQTENLYIKLDKELRKIENNDFYKTFILPMNRVQYKTLVDSIDRLNEINNHYNKGKKIVESFRRFMDICEQCIEAIKPIYEEMKKDIEYINQSNEEGEKYV</sequence>
<evidence type="ECO:0000313" key="3">
    <source>
        <dbReference type="EMBL" id="MBU5676660.1"/>
    </source>
</evidence>
<dbReference type="RefSeq" id="WP_216416687.1">
    <property type="nucleotide sequence ID" value="NZ_JAHLQK010000003.1"/>
</dbReference>
<protein>
    <submittedName>
        <fullName evidence="3">DUF115 domain-containing protein</fullName>
    </submittedName>
</protein>
<accession>A0ABS6G2F9</accession>
<dbReference type="InterPro" id="IPR002826">
    <property type="entry name" value="MptE-like"/>
</dbReference>
<dbReference type="Pfam" id="PF01973">
    <property type="entry name" value="MptE-like"/>
    <property type="match status" value="1"/>
</dbReference>
<reference evidence="3 4" key="1">
    <citation type="submission" date="2021-06" db="EMBL/GenBank/DDBJ databases">
        <authorList>
            <person name="Sun Q."/>
            <person name="Li D."/>
        </authorList>
    </citation>
    <scope>NUCLEOTIDE SEQUENCE [LARGE SCALE GENOMIC DNA]</scope>
    <source>
        <strain evidence="3 4">MSJ-5</strain>
    </source>
</reference>
<organism evidence="3 4">
    <name type="scientific">Alkaliphilus flagellatus</name>
    <dbReference type="NCBI Taxonomy" id="2841507"/>
    <lineage>
        <taxon>Bacteria</taxon>
        <taxon>Bacillati</taxon>
        <taxon>Bacillota</taxon>
        <taxon>Clostridia</taxon>
        <taxon>Peptostreptococcales</taxon>
        <taxon>Natronincolaceae</taxon>
        <taxon>Alkaliphilus</taxon>
    </lineage>
</organism>
<evidence type="ECO:0000259" key="2">
    <source>
        <dbReference type="Pfam" id="PF20157"/>
    </source>
</evidence>
<dbReference type="PANTHER" id="PTHR41786">
    <property type="entry name" value="MOTILITY ACCESSORY FACTOR MAF"/>
    <property type="match status" value="1"/>
</dbReference>
<feature type="domain" description="6-hydroxymethylpterin diphosphokinase MptE-like" evidence="1">
    <location>
        <begin position="206"/>
        <end position="382"/>
    </location>
</feature>